<reference evidence="5 6" key="1">
    <citation type="journal article" date="2024" name="J Genomics">
        <title>Draft genome sequencing and assembly of Favolaschia claudopus CIRM-BRFM 2984 isolated from oak limbs.</title>
        <authorList>
            <person name="Navarro D."/>
            <person name="Drula E."/>
            <person name="Chaduli D."/>
            <person name="Cazenave R."/>
            <person name="Ahrendt S."/>
            <person name="Wang J."/>
            <person name="Lipzen A."/>
            <person name="Daum C."/>
            <person name="Barry K."/>
            <person name="Grigoriev I.V."/>
            <person name="Favel A."/>
            <person name="Rosso M.N."/>
            <person name="Martin F."/>
        </authorList>
    </citation>
    <scope>NUCLEOTIDE SEQUENCE [LARGE SCALE GENOMIC DNA]</scope>
    <source>
        <strain evidence="5 6">CIRM-BRFM 2984</strain>
    </source>
</reference>
<keyword evidence="3" id="KW-1133">Transmembrane helix</keyword>
<dbReference type="InterPro" id="IPR041457">
    <property type="entry name" value="CxC2_KDZ-assoc"/>
</dbReference>
<comment type="caution">
    <text evidence="5">The sequence shown here is derived from an EMBL/GenBank/DDBJ whole genome shotgun (WGS) entry which is preliminary data.</text>
</comment>
<gene>
    <name evidence="5" type="ORF">R3P38DRAFT_2545982</name>
</gene>
<evidence type="ECO:0000256" key="1">
    <source>
        <dbReference type="SAM" id="Coils"/>
    </source>
</evidence>
<feature type="coiled-coil region" evidence="1">
    <location>
        <begin position="903"/>
        <end position="934"/>
    </location>
</feature>
<dbReference type="Proteomes" id="UP001362999">
    <property type="component" value="Unassembled WGS sequence"/>
</dbReference>
<dbReference type="InterPro" id="IPR040521">
    <property type="entry name" value="KDZ"/>
</dbReference>
<keyword evidence="1" id="KW-0175">Coiled coil</keyword>
<dbReference type="PANTHER" id="PTHR33104:SF2">
    <property type="entry name" value="CXC3 LIKE CYSTEINE CLUSTER DOMAIN-CONTAINING PROTEIN"/>
    <property type="match status" value="1"/>
</dbReference>
<name>A0AAW0ALT2_9AGAR</name>
<evidence type="ECO:0000256" key="2">
    <source>
        <dbReference type="SAM" id="MobiDB-lite"/>
    </source>
</evidence>
<proteinExistence type="predicted"/>
<dbReference type="AlphaFoldDB" id="A0AAW0ALT2"/>
<keyword evidence="3" id="KW-0812">Transmembrane</keyword>
<evidence type="ECO:0000313" key="6">
    <source>
        <dbReference type="Proteomes" id="UP001362999"/>
    </source>
</evidence>
<keyword evidence="6" id="KW-1185">Reference proteome</keyword>
<feature type="domain" description="CxC2-like cysteine cluster KDZ transposase-associated" evidence="4">
    <location>
        <begin position="191"/>
        <end position="295"/>
    </location>
</feature>
<feature type="compositionally biased region" description="Acidic residues" evidence="2">
    <location>
        <begin position="1078"/>
        <end position="1114"/>
    </location>
</feature>
<evidence type="ECO:0000256" key="3">
    <source>
        <dbReference type="SAM" id="Phobius"/>
    </source>
</evidence>
<sequence>MTGHRRGRGGAPPTLYTHRPDRAAVVRVSNDRRRIVERAAPVDRSATLPEYYQEDVNTNSALDSADFTYDMGDDSLVPEEEGPETDGISVRVRAKRYTNSDLPFQTWVGLRDEYLDEMLRLEGRGDAEIYAACASCGEADPRYRCENQTCYGPGMFCKSCVVEQHQVLPTHWIQVRCDYYWADGCFERVSLGELGLVVQLGHLPGSMCGAMRRGKYKFTVIDVTGIHKVAVQFCECDSRIKPRQQLMRVCWWPATALDPSTCATFNVIRLFQNLNCLGKVSSFHFLRSLELLTNADGLNPLPNRRRAFIHIVRQHRMMEMMKRAGRGHSASGVGGTAQGELALTCRACPQHGKNLPEGWNNINWAEMPEDLRYKYFTFLAEDANFRLINRNVSTEERDPVVDDGLGYFVNRRLYKEYLRNHVDEEEISTCSGFQAMFLADAKRGKGLRTTGVGGVTCARHNMWRPNGIGDLQRGERYCNMDFIFFAAILNTVMLYIILSYDIACQFSKKFWTRMTGLPEAMHINRQTTSIWFKVPNFHILGHKWPCHSPYSFHWMWGAGMSNGEDVEQNWEFTNGAAGSTKMMGPGGRHAFLEGLFAFHNWMRTVSYRKVLSQRLARALKEAPRHKEAFDAFTAVVEGERPELVAKWRGWVKEWESEQHTEGDSSPFELTKPVKSLKDIRLQLSRAELTRTGEGLEVRRQHTSSTLIAFGLDIENTQQYGAKDNVLIYRRILTIDVKATKDPTTTQEIDFVTRRTALLKRVNRFRNMQRVYMPELVRFLTNSQREIYEDRTRAAESIKLFMPSELAADVRDKAGETGLAKIEEEMREAELSDSLEELRGELRIRSGTNQFRHRNVTGQRGLTRGQGVLRQVEVRIHKAKLRYRYARNALLRLRGHGPWERVFRALAEEDVRGINERARTEEEKAEQERLRALGQIVEGGVGAAGIVVAGEGSHTMSWIWYKTQIGDGDEEIIDALRVEWCKAFARTRRWHEEIVLIDEEMRRTVQYGVWMEEEWERRAGARSRCSSELAEGLRAYAEEHIRRERRTRQRLTKEWSVLRSKATAYLAGSREMGESVVVDVDDVDGDDEEGDVPGEEQVEGNERDDEEDEADADDV</sequence>
<organism evidence="5 6">
    <name type="scientific">Favolaschia claudopus</name>
    <dbReference type="NCBI Taxonomy" id="2862362"/>
    <lineage>
        <taxon>Eukaryota</taxon>
        <taxon>Fungi</taxon>
        <taxon>Dikarya</taxon>
        <taxon>Basidiomycota</taxon>
        <taxon>Agaricomycotina</taxon>
        <taxon>Agaricomycetes</taxon>
        <taxon>Agaricomycetidae</taxon>
        <taxon>Agaricales</taxon>
        <taxon>Marasmiineae</taxon>
        <taxon>Mycenaceae</taxon>
        <taxon>Favolaschia</taxon>
    </lineage>
</organism>
<evidence type="ECO:0000259" key="4">
    <source>
        <dbReference type="Pfam" id="PF18803"/>
    </source>
</evidence>
<dbReference type="Pfam" id="PF18758">
    <property type="entry name" value="KDZ"/>
    <property type="match status" value="1"/>
</dbReference>
<dbReference type="EMBL" id="JAWWNJ010000058">
    <property type="protein sequence ID" value="KAK7013887.1"/>
    <property type="molecule type" value="Genomic_DNA"/>
</dbReference>
<evidence type="ECO:0000313" key="5">
    <source>
        <dbReference type="EMBL" id="KAK7013887.1"/>
    </source>
</evidence>
<protein>
    <submittedName>
        <fullName evidence="5">CxC2 domain-containing protein</fullName>
    </submittedName>
</protein>
<dbReference type="PANTHER" id="PTHR33104">
    <property type="entry name" value="SI:DKEY-29D5.2"/>
    <property type="match status" value="1"/>
</dbReference>
<feature type="transmembrane region" description="Helical" evidence="3">
    <location>
        <begin position="482"/>
        <end position="500"/>
    </location>
</feature>
<keyword evidence="3" id="KW-0472">Membrane</keyword>
<dbReference type="Pfam" id="PF18803">
    <property type="entry name" value="CxC2"/>
    <property type="match status" value="1"/>
</dbReference>
<feature type="region of interest" description="Disordered" evidence="2">
    <location>
        <begin position="1072"/>
        <end position="1114"/>
    </location>
</feature>
<accession>A0AAW0ALT2</accession>